<dbReference type="Proteomes" id="UP000239590">
    <property type="component" value="Unassembled WGS sequence"/>
</dbReference>
<evidence type="ECO:0000259" key="2">
    <source>
        <dbReference type="Pfam" id="PF00266"/>
    </source>
</evidence>
<dbReference type="PANTHER" id="PTHR43092">
    <property type="entry name" value="L-CYSTEINE DESULFHYDRASE"/>
    <property type="match status" value="1"/>
</dbReference>
<dbReference type="InterPro" id="IPR015422">
    <property type="entry name" value="PyrdxlP-dep_Trfase_small"/>
</dbReference>
<protein>
    <submittedName>
        <fullName evidence="3">Aminotransferase</fullName>
    </submittedName>
</protein>
<dbReference type="InterPro" id="IPR000192">
    <property type="entry name" value="Aminotrans_V_dom"/>
</dbReference>
<dbReference type="InterPro" id="IPR015424">
    <property type="entry name" value="PyrdxlP-dep_Trfase"/>
</dbReference>
<dbReference type="GO" id="GO:0008483">
    <property type="term" value="F:transaminase activity"/>
    <property type="evidence" value="ECO:0007669"/>
    <property type="project" value="UniProtKB-KW"/>
</dbReference>
<dbReference type="Gene3D" id="3.40.640.10">
    <property type="entry name" value="Type I PLP-dependent aspartate aminotransferase-like (Major domain)"/>
    <property type="match status" value="1"/>
</dbReference>
<keyword evidence="4" id="KW-1185">Reference proteome</keyword>
<dbReference type="AlphaFoldDB" id="A0A2S7IKL6"/>
<evidence type="ECO:0000256" key="1">
    <source>
        <dbReference type="ARBA" id="ARBA00022898"/>
    </source>
</evidence>
<reference evidence="4" key="1">
    <citation type="submission" date="2018-02" db="EMBL/GenBank/DDBJ databases">
        <title>Genome sequencing of Solimonas sp. HR-BB.</title>
        <authorList>
            <person name="Lee Y."/>
            <person name="Jeon C.O."/>
        </authorList>
    </citation>
    <scope>NUCLEOTIDE SEQUENCE [LARGE SCALE GENOMIC DNA]</scope>
    <source>
        <strain evidence="4">HR-U</strain>
    </source>
</reference>
<accession>A0A2S7IKL6</accession>
<keyword evidence="1" id="KW-0663">Pyridoxal phosphate</keyword>
<dbReference type="InterPro" id="IPR015421">
    <property type="entry name" value="PyrdxlP-dep_Trfase_major"/>
</dbReference>
<dbReference type="OrthoDB" id="9804366at2"/>
<dbReference type="EMBL" id="PTRA01000001">
    <property type="protein sequence ID" value="PQA58274.1"/>
    <property type="molecule type" value="Genomic_DNA"/>
</dbReference>
<dbReference type="PANTHER" id="PTHR43092:SF6">
    <property type="entry name" value="BLR1280 PROTEIN"/>
    <property type="match status" value="1"/>
</dbReference>
<dbReference type="Gene3D" id="3.90.1150.10">
    <property type="entry name" value="Aspartate Aminotransferase, domain 1"/>
    <property type="match status" value="1"/>
</dbReference>
<proteinExistence type="predicted"/>
<evidence type="ECO:0000313" key="3">
    <source>
        <dbReference type="EMBL" id="PQA58274.1"/>
    </source>
</evidence>
<dbReference type="SUPFAM" id="SSF53383">
    <property type="entry name" value="PLP-dependent transferases"/>
    <property type="match status" value="1"/>
</dbReference>
<keyword evidence="3" id="KW-0808">Transferase</keyword>
<name>A0A2S7IKL6_9BACT</name>
<sequence length="436" mass="49215">MMPSRRAFFRQSASVALFPSLKPLSESYFQEVARYRLGDSAQALASDEDFWALIQRAYTVSPTILNLNNGGVSPSPTLVQEAVERYFRYSNEAPSYYMWRVLDQGREPLREQLAKVAGTSPEEIAINRNATEALDTVILGLPLQKGDEVVVSNFDYPNMMSAWRQRELRDGLKLNYVKLPMPCEDENQLVKLFVEQMTPKTKVVHLTHVINWSGQVLPVRKIADEAHKRGIEVLVDGAHSFVHLDYKVPDLGCDYYGTSLHKWLSAPIGTGMLWVKKEKISKIFPLVPNEQPQSDNIRKFENLGTRPFFIEQAIGQAIQFNNSIGAVRKYERLFYLKNYWAEKVKDLPGITLYTSLKKGYSGALAVVGVNGMTPGQLESALLTRFKIHTTPIDKEHVKGVRVTPHVYILPSDLDRLVSALTILSKENTDKLAKAGK</sequence>
<gene>
    <name evidence="3" type="ORF">C5O19_00930</name>
</gene>
<evidence type="ECO:0000313" key="4">
    <source>
        <dbReference type="Proteomes" id="UP000239590"/>
    </source>
</evidence>
<dbReference type="Pfam" id="PF00266">
    <property type="entry name" value="Aminotran_5"/>
    <property type="match status" value="1"/>
</dbReference>
<feature type="domain" description="Aminotransferase class V" evidence="2">
    <location>
        <begin position="67"/>
        <end position="388"/>
    </location>
</feature>
<comment type="caution">
    <text evidence="3">The sequence shown here is derived from an EMBL/GenBank/DDBJ whole genome shotgun (WGS) entry which is preliminary data.</text>
</comment>
<organism evidence="3 4">
    <name type="scientific">Siphonobacter curvatus</name>
    <dbReference type="NCBI Taxonomy" id="2094562"/>
    <lineage>
        <taxon>Bacteria</taxon>
        <taxon>Pseudomonadati</taxon>
        <taxon>Bacteroidota</taxon>
        <taxon>Cytophagia</taxon>
        <taxon>Cytophagales</taxon>
        <taxon>Cytophagaceae</taxon>
        <taxon>Siphonobacter</taxon>
    </lineage>
</organism>
<keyword evidence="3" id="KW-0032">Aminotransferase</keyword>